<feature type="DNA-binding region" description="H-T-H motif" evidence="2">
    <location>
        <begin position="33"/>
        <end position="52"/>
    </location>
</feature>
<evidence type="ECO:0000256" key="1">
    <source>
        <dbReference type="ARBA" id="ARBA00023125"/>
    </source>
</evidence>
<protein>
    <submittedName>
        <fullName evidence="4">TetR/AcrR family transcriptional regulator</fullName>
    </submittedName>
</protein>
<dbReference type="OrthoDB" id="9780939at2"/>
<dbReference type="Gene3D" id="1.10.10.60">
    <property type="entry name" value="Homeodomain-like"/>
    <property type="match status" value="1"/>
</dbReference>
<dbReference type="Gene3D" id="1.10.357.10">
    <property type="entry name" value="Tetracycline Repressor, domain 2"/>
    <property type="match status" value="1"/>
</dbReference>
<dbReference type="PANTHER" id="PTHR30328">
    <property type="entry name" value="TRANSCRIPTIONAL REPRESSOR"/>
    <property type="match status" value="1"/>
</dbReference>
<dbReference type="EMBL" id="VIRB01000149">
    <property type="protein sequence ID" value="NDO71905.1"/>
    <property type="molecule type" value="Genomic_DNA"/>
</dbReference>
<dbReference type="GO" id="GO:0006355">
    <property type="term" value="P:regulation of DNA-templated transcription"/>
    <property type="evidence" value="ECO:0007669"/>
    <property type="project" value="UniProtKB-ARBA"/>
</dbReference>
<dbReference type="SUPFAM" id="SSF48498">
    <property type="entry name" value="Tetracyclin repressor-like, C-terminal domain"/>
    <property type="match status" value="1"/>
</dbReference>
<sequence length="206" mass="24499">MSERFKELPEEKQISILKAATEVFAKYEYKKASTDLIASKAGVSKGLLFYYFHNKKDLYLTVYEYVKQTITEGVADSRLLEITDFFELMTYATMKKMKILAENPYIVEFSIRSFYSEKEEISEDLKTKSTENIEQNYNQYFRKIDFSKFKEDVNPSEIFKMMVWMVDGYIHERQMLNQPLCLDAIGKAFANWTKMFQQIAYKEEYL</sequence>
<dbReference type="InterPro" id="IPR001647">
    <property type="entry name" value="HTH_TetR"/>
</dbReference>
<dbReference type="InterPro" id="IPR036271">
    <property type="entry name" value="Tet_transcr_reg_TetR-rel_C_sf"/>
</dbReference>
<dbReference type="PROSITE" id="PS50977">
    <property type="entry name" value="HTH_TETR_2"/>
    <property type="match status" value="1"/>
</dbReference>
<dbReference type="InterPro" id="IPR009057">
    <property type="entry name" value="Homeodomain-like_sf"/>
</dbReference>
<evidence type="ECO:0000259" key="3">
    <source>
        <dbReference type="PROSITE" id="PS50977"/>
    </source>
</evidence>
<dbReference type="SUPFAM" id="SSF46689">
    <property type="entry name" value="Homeodomain-like"/>
    <property type="match status" value="1"/>
</dbReference>
<dbReference type="InterPro" id="IPR050109">
    <property type="entry name" value="HTH-type_TetR-like_transc_reg"/>
</dbReference>
<proteinExistence type="predicted"/>
<dbReference type="PRINTS" id="PR00455">
    <property type="entry name" value="HTHTETR"/>
</dbReference>
<evidence type="ECO:0000256" key="2">
    <source>
        <dbReference type="PROSITE-ProRule" id="PRU00335"/>
    </source>
</evidence>
<comment type="caution">
    <text evidence="4">The sequence shown here is derived from an EMBL/GenBank/DDBJ whole genome shotgun (WGS) entry which is preliminary data.</text>
</comment>
<organism evidence="4 5">
    <name type="scientific">Schaedlerella arabinosiphila</name>
    <dbReference type="NCBI Taxonomy" id="2044587"/>
    <lineage>
        <taxon>Bacteria</taxon>
        <taxon>Bacillati</taxon>
        <taxon>Bacillota</taxon>
        <taxon>Clostridia</taxon>
        <taxon>Lachnospirales</taxon>
        <taxon>Lachnospiraceae</taxon>
        <taxon>Schaedlerella</taxon>
    </lineage>
</organism>
<dbReference type="GO" id="GO:0003677">
    <property type="term" value="F:DNA binding"/>
    <property type="evidence" value="ECO:0007669"/>
    <property type="project" value="UniProtKB-UniRule"/>
</dbReference>
<evidence type="ECO:0000313" key="4">
    <source>
        <dbReference type="EMBL" id="NDO71905.1"/>
    </source>
</evidence>
<keyword evidence="1 2" id="KW-0238">DNA-binding</keyword>
<dbReference type="AlphaFoldDB" id="A0A9X5H959"/>
<dbReference type="Pfam" id="PF00440">
    <property type="entry name" value="TetR_N"/>
    <property type="match status" value="1"/>
</dbReference>
<evidence type="ECO:0000313" key="5">
    <source>
        <dbReference type="Proteomes" id="UP000474104"/>
    </source>
</evidence>
<dbReference type="PANTHER" id="PTHR30328:SF54">
    <property type="entry name" value="HTH-TYPE TRANSCRIPTIONAL REPRESSOR SCO4008"/>
    <property type="match status" value="1"/>
</dbReference>
<gene>
    <name evidence="4" type="ORF">FMM80_25965</name>
</gene>
<feature type="domain" description="HTH tetR-type" evidence="3">
    <location>
        <begin position="10"/>
        <end position="70"/>
    </location>
</feature>
<accession>A0A9X5H959</accession>
<dbReference type="RefSeq" id="WP_004071271.1">
    <property type="nucleotide sequence ID" value="NZ_CASCYM010000085.1"/>
</dbReference>
<name>A0A9X5H959_9FIRM</name>
<reference evidence="4 5" key="1">
    <citation type="submission" date="2019-07" db="EMBL/GenBank/DDBJ databases">
        <title>Draft genome sequences of 15 bacterial species constituting the stable defined intestinal microbiota of the GM15 gnotobiotic mouse model.</title>
        <authorList>
            <person name="Elie C."/>
            <person name="Mathieu A."/>
            <person name="Saliou A."/>
            <person name="Darnaud M."/>
            <person name="Leulier F."/>
            <person name="Tamellini A."/>
        </authorList>
    </citation>
    <scope>NUCLEOTIDE SEQUENCE [LARGE SCALE GENOMIC DNA]</scope>
    <source>
        <strain evidence="5">ASF 502</strain>
    </source>
</reference>
<dbReference type="Proteomes" id="UP000474104">
    <property type="component" value="Unassembled WGS sequence"/>
</dbReference>